<keyword evidence="5 7" id="KW-0472">Membrane</keyword>
<organism evidence="8 9">
    <name type="scientific">Kwoniella dendrophila CBS 6074</name>
    <dbReference type="NCBI Taxonomy" id="1295534"/>
    <lineage>
        <taxon>Eukaryota</taxon>
        <taxon>Fungi</taxon>
        <taxon>Dikarya</taxon>
        <taxon>Basidiomycota</taxon>
        <taxon>Agaricomycotina</taxon>
        <taxon>Tremellomycetes</taxon>
        <taxon>Tremellales</taxon>
        <taxon>Cryptococcaceae</taxon>
        <taxon>Kwoniella</taxon>
    </lineage>
</organism>
<dbReference type="Proteomes" id="UP001355207">
    <property type="component" value="Chromosome 11"/>
</dbReference>
<dbReference type="EMBL" id="CP144108">
    <property type="protein sequence ID" value="WWC93064.1"/>
    <property type="molecule type" value="Genomic_DNA"/>
</dbReference>
<evidence type="ECO:0000256" key="1">
    <source>
        <dbReference type="ARBA" id="ARBA00004141"/>
    </source>
</evidence>
<protein>
    <recommendedName>
        <fullName evidence="10">Choline transporter</fullName>
    </recommendedName>
</protein>
<feature type="compositionally biased region" description="Polar residues" evidence="6">
    <location>
        <begin position="27"/>
        <end position="40"/>
    </location>
</feature>
<feature type="transmembrane region" description="Helical" evidence="7">
    <location>
        <begin position="485"/>
        <end position="507"/>
    </location>
</feature>
<keyword evidence="2" id="KW-0813">Transport</keyword>
<evidence type="ECO:0008006" key="10">
    <source>
        <dbReference type="Google" id="ProtNLM"/>
    </source>
</evidence>
<keyword evidence="9" id="KW-1185">Reference proteome</keyword>
<evidence type="ECO:0000313" key="8">
    <source>
        <dbReference type="EMBL" id="WWC93064.1"/>
    </source>
</evidence>
<evidence type="ECO:0000256" key="3">
    <source>
        <dbReference type="ARBA" id="ARBA00022692"/>
    </source>
</evidence>
<feature type="transmembrane region" description="Helical" evidence="7">
    <location>
        <begin position="145"/>
        <end position="166"/>
    </location>
</feature>
<dbReference type="GO" id="GO:0016020">
    <property type="term" value="C:membrane"/>
    <property type="evidence" value="ECO:0007669"/>
    <property type="project" value="UniProtKB-SubCell"/>
</dbReference>
<evidence type="ECO:0000256" key="7">
    <source>
        <dbReference type="SAM" id="Phobius"/>
    </source>
</evidence>
<feature type="transmembrane region" description="Helical" evidence="7">
    <location>
        <begin position="442"/>
        <end position="464"/>
    </location>
</feature>
<evidence type="ECO:0000313" key="9">
    <source>
        <dbReference type="Proteomes" id="UP001355207"/>
    </source>
</evidence>
<evidence type="ECO:0000256" key="2">
    <source>
        <dbReference type="ARBA" id="ARBA00022448"/>
    </source>
</evidence>
<dbReference type="PANTHER" id="PTHR45649:SF14">
    <property type="entry name" value="GABA PERMEASE"/>
    <property type="match status" value="1"/>
</dbReference>
<accession>A0AAX4K7G3</accession>
<feature type="transmembrane region" description="Helical" evidence="7">
    <location>
        <begin position="173"/>
        <end position="195"/>
    </location>
</feature>
<reference evidence="8 9" key="1">
    <citation type="submission" date="2024-01" db="EMBL/GenBank/DDBJ databases">
        <title>Comparative genomics of Cryptococcus and Kwoniella reveals pathogenesis evolution and contrasting modes of karyotype evolution via chromosome fusion or intercentromeric recombination.</title>
        <authorList>
            <person name="Coelho M.A."/>
            <person name="David-Palma M."/>
            <person name="Shea T."/>
            <person name="Bowers K."/>
            <person name="McGinley-Smith S."/>
            <person name="Mohammad A.W."/>
            <person name="Gnirke A."/>
            <person name="Yurkov A.M."/>
            <person name="Nowrousian M."/>
            <person name="Sun S."/>
            <person name="Cuomo C.A."/>
            <person name="Heitman J."/>
        </authorList>
    </citation>
    <scope>NUCLEOTIDE SEQUENCE [LARGE SCALE GENOMIC DNA]</scope>
    <source>
        <strain evidence="8 9">CBS 6074</strain>
    </source>
</reference>
<dbReference type="GO" id="GO:0022857">
    <property type="term" value="F:transmembrane transporter activity"/>
    <property type="evidence" value="ECO:0007669"/>
    <property type="project" value="InterPro"/>
</dbReference>
<feature type="transmembrane region" description="Helical" evidence="7">
    <location>
        <begin position="207"/>
        <end position="228"/>
    </location>
</feature>
<feature type="transmembrane region" description="Helical" evidence="7">
    <location>
        <begin position="315"/>
        <end position="337"/>
    </location>
</feature>
<feature type="transmembrane region" description="Helical" evidence="7">
    <location>
        <begin position="519"/>
        <end position="538"/>
    </location>
</feature>
<dbReference type="AlphaFoldDB" id="A0AAX4K7G3"/>
<comment type="subcellular location">
    <subcellularLocation>
        <location evidence="1">Membrane</location>
        <topology evidence="1">Multi-pass membrane protein</topology>
    </subcellularLocation>
</comment>
<feature type="region of interest" description="Disordered" evidence="6">
    <location>
        <begin position="1"/>
        <end position="72"/>
    </location>
</feature>
<feature type="transmembrane region" description="Helical" evidence="7">
    <location>
        <begin position="113"/>
        <end position="133"/>
    </location>
</feature>
<feature type="compositionally biased region" description="Low complexity" evidence="6">
    <location>
        <begin position="1"/>
        <end position="20"/>
    </location>
</feature>
<sequence>MSITSSSATATAGGAGQSQQPPLKGPYSTQAVQESINREQSGLGPYSSRTNVIDRTGENGGLVNNGNNDEGGNHPHKNFRLLSLVGLAYAILNSWTAMATSLSIALPSGGPTAVIWGIIPSFIGNLAMAASMAEICHVYPTSGGQYHWAAILSPAHMAPAISWICGWFAVAGWWALTATAGSLAGSLITGVIALLHPNYSVERWHIFLIYTVYSLGACALNIFGLRLLPKINQTAIFWSLTGAVIIIITCLATASPEFQSGDFVFRTYINETGWNNGVAWLLGLLQSSFGLTGYDAVSHMVEEMPNPHLNAPKTMILAVCIGASSSFIFLICLLFSIKDVDVVNSSAAGALLESMYQATGSKAGAVCLQIFPIIAMAFTAQGLLTASSRMSYAFARDRGLPFSRVFSIMNRNGVPIPSVILTTSLVIIFGCIYLGSSAALNAILSSSVVFLNISYSIPILLVVIRGRHILHPPSLPAPTWTLGPILGPICNLVGLAFTILTTVFFLFPPELPVTGENMNYAVAVLALIFIVSVITWIVDGRKNFIGPRDLGALLELARSEFDREALGNTPQQINHSQPIITNEKSRKHM</sequence>
<dbReference type="RefSeq" id="XP_066079826.1">
    <property type="nucleotide sequence ID" value="XM_066223729.1"/>
</dbReference>
<feature type="transmembrane region" description="Helical" evidence="7">
    <location>
        <begin position="235"/>
        <end position="254"/>
    </location>
</feature>
<dbReference type="Gene3D" id="1.20.1740.10">
    <property type="entry name" value="Amino acid/polyamine transporter I"/>
    <property type="match status" value="1"/>
</dbReference>
<feature type="compositionally biased region" description="Low complexity" evidence="6">
    <location>
        <begin position="61"/>
        <end position="70"/>
    </location>
</feature>
<keyword evidence="4 7" id="KW-1133">Transmembrane helix</keyword>
<keyword evidence="3 7" id="KW-0812">Transmembrane</keyword>
<evidence type="ECO:0000256" key="6">
    <source>
        <dbReference type="SAM" id="MobiDB-lite"/>
    </source>
</evidence>
<evidence type="ECO:0000256" key="4">
    <source>
        <dbReference type="ARBA" id="ARBA00022989"/>
    </source>
</evidence>
<dbReference type="Pfam" id="PF13520">
    <property type="entry name" value="AA_permease_2"/>
    <property type="match status" value="1"/>
</dbReference>
<name>A0AAX4K7G3_9TREE</name>
<dbReference type="PANTHER" id="PTHR45649">
    <property type="entry name" value="AMINO-ACID PERMEASE BAT1"/>
    <property type="match status" value="1"/>
</dbReference>
<evidence type="ECO:0000256" key="5">
    <source>
        <dbReference type="ARBA" id="ARBA00023136"/>
    </source>
</evidence>
<feature type="transmembrane region" description="Helical" evidence="7">
    <location>
        <begin position="414"/>
        <end position="436"/>
    </location>
</feature>
<feature type="transmembrane region" description="Helical" evidence="7">
    <location>
        <begin position="363"/>
        <end position="386"/>
    </location>
</feature>
<dbReference type="GeneID" id="91098697"/>
<proteinExistence type="predicted"/>
<feature type="transmembrane region" description="Helical" evidence="7">
    <location>
        <begin position="81"/>
        <end position="106"/>
    </location>
</feature>
<gene>
    <name evidence="8" type="ORF">L201_008029</name>
</gene>
<dbReference type="InterPro" id="IPR002293">
    <property type="entry name" value="AA/rel_permease1"/>
</dbReference>
<dbReference type="PIRSF" id="PIRSF006060">
    <property type="entry name" value="AA_transporter"/>
    <property type="match status" value="1"/>
</dbReference>